<comment type="caution">
    <text evidence="5">The sequence shown here is derived from an EMBL/GenBank/DDBJ whole genome shotgun (WGS) entry which is preliminary data.</text>
</comment>
<evidence type="ECO:0000256" key="4">
    <source>
        <dbReference type="HAMAP-Rule" id="MF_01185"/>
    </source>
</evidence>
<keyword evidence="5" id="KW-0969">Cilium</keyword>
<keyword evidence="4" id="KW-0143">Chaperone</keyword>
<sequence length="147" mass="16859">MEIQTQYHGVQVISNEEIIDFPNGLPGFVDETAFVMLPLPENEVFQILQSCQTPSLAFVVTNPFHYFTDYDFALEENTLHSLHIKTEKDVLVYTILTVETPFERTTANLQGPIIVNVRTRKGKQVILSDDKYKTKHALFQEQANVKE</sequence>
<keyword evidence="2 4" id="KW-1005">Bacterial flagellum biogenesis</keyword>
<dbReference type="RefSeq" id="WP_336587042.1">
    <property type="nucleotide sequence ID" value="NZ_JBBAXC010000008.1"/>
</dbReference>
<keyword evidence="5" id="KW-0966">Cell projection</keyword>
<proteinExistence type="inferred from homology"/>
<dbReference type="EMBL" id="JBBAXC010000008">
    <property type="protein sequence ID" value="MEI5907604.1"/>
    <property type="molecule type" value="Genomic_DNA"/>
</dbReference>
<dbReference type="Pfam" id="PF02623">
    <property type="entry name" value="FliW"/>
    <property type="match status" value="1"/>
</dbReference>
<name>A0ABU8HEJ6_9BACI</name>
<gene>
    <name evidence="4 5" type="primary">fliW</name>
    <name evidence="5" type="ORF">WAK64_11110</name>
</gene>
<keyword evidence="5" id="KW-0282">Flagellum</keyword>
<dbReference type="PANTHER" id="PTHR39190:SF1">
    <property type="entry name" value="FLAGELLAR ASSEMBLY FACTOR FLIW"/>
    <property type="match status" value="1"/>
</dbReference>
<reference evidence="5 6" key="1">
    <citation type="journal article" date="2018" name="J. Microbiol.">
        <title>Bacillus spongiae sp. nov., isolated from sponge of Jeju Island.</title>
        <authorList>
            <person name="Lee G.E."/>
            <person name="Im W.T."/>
            <person name="Park J.S."/>
        </authorList>
    </citation>
    <scope>NUCLEOTIDE SEQUENCE [LARGE SCALE GENOMIC DNA]</scope>
    <source>
        <strain evidence="5 6">135PIL107-10</strain>
    </source>
</reference>
<keyword evidence="3 4" id="KW-0810">Translation regulation</keyword>
<dbReference type="InterPro" id="IPR024046">
    <property type="entry name" value="Flagellar_assmbl_FliW_dom_sf"/>
</dbReference>
<dbReference type="Gene3D" id="2.30.290.10">
    <property type="entry name" value="BH3618-like"/>
    <property type="match status" value="1"/>
</dbReference>
<keyword evidence="1 4" id="KW-0963">Cytoplasm</keyword>
<dbReference type="PANTHER" id="PTHR39190">
    <property type="entry name" value="FLAGELLAR ASSEMBLY FACTOR FLIW"/>
    <property type="match status" value="1"/>
</dbReference>
<dbReference type="InterPro" id="IPR003775">
    <property type="entry name" value="Flagellar_assembly_factor_FliW"/>
</dbReference>
<comment type="subcellular location">
    <subcellularLocation>
        <location evidence="4">Cytoplasm</location>
    </subcellularLocation>
</comment>
<keyword evidence="6" id="KW-1185">Reference proteome</keyword>
<comment type="function">
    <text evidence="4">Acts as an anti-CsrA protein, binds CsrA and prevents it from repressing translation of its target genes, one of which is flagellin. Binds to flagellin and participates in the assembly of the flagellum.</text>
</comment>
<evidence type="ECO:0000256" key="3">
    <source>
        <dbReference type="ARBA" id="ARBA00022845"/>
    </source>
</evidence>
<evidence type="ECO:0000313" key="5">
    <source>
        <dbReference type="EMBL" id="MEI5907604.1"/>
    </source>
</evidence>
<dbReference type="Proteomes" id="UP001312865">
    <property type="component" value="Unassembled WGS sequence"/>
</dbReference>
<organism evidence="5 6">
    <name type="scientific">Bacillus spongiae</name>
    <dbReference type="NCBI Taxonomy" id="2683610"/>
    <lineage>
        <taxon>Bacteria</taxon>
        <taxon>Bacillati</taxon>
        <taxon>Bacillota</taxon>
        <taxon>Bacilli</taxon>
        <taxon>Bacillales</taxon>
        <taxon>Bacillaceae</taxon>
        <taxon>Bacillus</taxon>
    </lineage>
</organism>
<protein>
    <recommendedName>
        <fullName evidence="4">Flagellar assembly factor FliW</fullName>
    </recommendedName>
</protein>
<dbReference type="SUPFAM" id="SSF141457">
    <property type="entry name" value="BH3618-like"/>
    <property type="match status" value="1"/>
</dbReference>
<comment type="subunit">
    <text evidence="4">Interacts with translational regulator CsrA and flagellin(s).</text>
</comment>
<evidence type="ECO:0000256" key="1">
    <source>
        <dbReference type="ARBA" id="ARBA00022490"/>
    </source>
</evidence>
<dbReference type="NCBIfam" id="NF009793">
    <property type="entry name" value="PRK13285.1-1"/>
    <property type="match status" value="1"/>
</dbReference>
<evidence type="ECO:0000256" key="2">
    <source>
        <dbReference type="ARBA" id="ARBA00022795"/>
    </source>
</evidence>
<accession>A0ABU8HEJ6</accession>
<evidence type="ECO:0000313" key="6">
    <source>
        <dbReference type="Proteomes" id="UP001312865"/>
    </source>
</evidence>
<dbReference type="HAMAP" id="MF_01185">
    <property type="entry name" value="FliW"/>
    <property type="match status" value="1"/>
</dbReference>
<comment type="similarity">
    <text evidence="4">Belongs to the FliW family.</text>
</comment>